<gene>
    <name evidence="2" type="ORF">SCF082_LOCUS24612</name>
</gene>
<feature type="signal peptide" evidence="1">
    <location>
        <begin position="1"/>
        <end position="17"/>
    </location>
</feature>
<dbReference type="EMBL" id="CAXAMM010018202">
    <property type="protein sequence ID" value="CAK9042902.1"/>
    <property type="molecule type" value="Genomic_DNA"/>
</dbReference>
<evidence type="ECO:0000256" key="1">
    <source>
        <dbReference type="SAM" id="SignalP"/>
    </source>
</evidence>
<dbReference type="Gene3D" id="3.40.50.300">
    <property type="entry name" value="P-loop containing nucleotide triphosphate hydrolases"/>
    <property type="match status" value="1"/>
</dbReference>
<evidence type="ECO:0000313" key="2">
    <source>
        <dbReference type="EMBL" id="CAK9042902.1"/>
    </source>
</evidence>
<dbReference type="InterPro" id="IPR027417">
    <property type="entry name" value="P-loop_NTPase"/>
</dbReference>
<feature type="chain" id="PRO_5046846468" evidence="1">
    <location>
        <begin position="18"/>
        <end position="314"/>
    </location>
</feature>
<accession>A0ABP0LWE5</accession>
<protein>
    <submittedName>
        <fullName evidence="2">Copia protein</fullName>
    </submittedName>
</protein>
<comment type="caution">
    <text evidence="2">The sequence shown here is derived from an EMBL/GenBank/DDBJ whole genome shotgun (WGS) entry which is preliminary data.</text>
</comment>
<proteinExistence type="predicted"/>
<dbReference type="Proteomes" id="UP001642464">
    <property type="component" value="Unassembled WGS sequence"/>
</dbReference>
<sequence length="314" mass="35336">MHGMIFRLWLLIVVASAARPWTWWQLVDRSEQCEAKDQGNRLVQTSITRWKASEKLLDKHIYLVGTNHKAGSNLLRNTMHWAFDLLGATDSCQYGLAADPITSKPGYKQECASHPTQIRFHNHISALPLLSLQKEAVFKGGLRGVMIVRDPFEMVASAYCYHHRGAEPGSSAAPANITEIEPEEGVPIMAASMLEVVRWMTSAYVVAKPDVLVVRFEKFTKSSKDFDNTVREILNFVFRNEITEKQKQQILNATAVEDVNRGLEGFSELPGANLGYNHTNDEEDMAVARKALHLIPDDMLAEYQQHRKVLGYGA</sequence>
<evidence type="ECO:0000313" key="3">
    <source>
        <dbReference type="Proteomes" id="UP001642464"/>
    </source>
</evidence>
<organism evidence="2 3">
    <name type="scientific">Durusdinium trenchii</name>
    <dbReference type="NCBI Taxonomy" id="1381693"/>
    <lineage>
        <taxon>Eukaryota</taxon>
        <taxon>Sar</taxon>
        <taxon>Alveolata</taxon>
        <taxon>Dinophyceae</taxon>
        <taxon>Suessiales</taxon>
        <taxon>Symbiodiniaceae</taxon>
        <taxon>Durusdinium</taxon>
    </lineage>
</organism>
<dbReference type="SUPFAM" id="SSF52540">
    <property type="entry name" value="P-loop containing nucleoside triphosphate hydrolases"/>
    <property type="match status" value="1"/>
</dbReference>
<reference evidence="2 3" key="1">
    <citation type="submission" date="2024-02" db="EMBL/GenBank/DDBJ databases">
        <authorList>
            <person name="Chen Y."/>
            <person name="Shah S."/>
            <person name="Dougan E. K."/>
            <person name="Thang M."/>
            <person name="Chan C."/>
        </authorList>
    </citation>
    <scope>NUCLEOTIDE SEQUENCE [LARGE SCALE GENOMIC DNA]</scope>
</reference>
<keyword evidence="1" id="KW-0732">Signal</keyword>
<name>A0ABP0LWE5_9DINO</name>
<keyword evidence="3" id="KW-1185">Reference proteome</keyword>